<evidence type="ECO:0000256" key="1">
    <source>
        <dbReference type="ARBA" id="ARBA00008857"/>
    </source>
</evidence>
<keyword evidence="3" id="KW-0233">DNA recombination</keyword>
<accession>A0A495QQI2</accession>
<name>A0A495QQI2_9EURY</name>
<comment type="caution">
    <text evidence="6">The sequence shown here is derived from an EMBL/GenBank/DDBJ whole genome shotgun (WGS) entry which is preliminary data.</text>
</comment>
<dbReference type="Proteomes" id="UP000268233">
    <property type="component" value="Unassembled WGS sequence"/>
</dbReference>
<feature type="domain" description="Tyr recombinase" evidence="5">
    <location>
        <begin position="238"/>
        <end position="421"/>
    </location>
</feature>
<reference evidence="6 7" key="1">
    <citation type="submission" date="2018-10" db="EMBL/GenBank/DDBJ databases">
        <title>Genomic Encyclopedia of Archaeal and Bacterial Type Strains, Phase II (KMG-II): from individual species to whole genera.</title>
        <authorList>
            <person name="Goeker M."/>
        </authorList>
    </citation>
    <scope>NUCLEOTIDE SEQUENCE [LARGE SCALE GENOMIC DNA]</scope>
    <source>
        <strain evidence="6 7">DSM 11927</strain>
    </source>
</reference>
<dbReference type="PANTHER" id="PTHR30349:SF64">
    <property type="entry name" value="PROPHAGE INTEGRASE INTD-RELATED"/>
    <property type="match status" value="1"/>
</dbReference>
<dbReference type="Gene3D" id="1.10.443.10">
    <property type="entry name" value="Intergrase catalytic core"/>
    <property type="match status" value="1"/>
</dbReference>
<dbReference type="GO" id="GO:0003677">
    <property type="term" value="F:DNA binding"/>
    <property type="evidence" value="ECO:0007669"/>
    <property type="project" value="UniProtKB-KW"/>
</dbReference>
<comment type="similarity">
    <text evidence="1">Belongs to the 'phage' integrase family.</text>
</comment>
<dbReference type="RefSeq" id="WP_121304468.1">
    <property type="nucleotide sequence ID" value="NZ_RBWW01000003.1"/>
</dbReference>
<evidence type="ECO:0000313" key="6">
    <source>
        <dbReference type="EMBL" id="RKS75754.1"/>
    </source>
</evidence>
<dbReference type="InterPro" id="IPR011010">
    <property type="entry name" value="DNA_brk_join_enz"/>
</dbReference>
<evidence type="ECO:0000256" key="2">
    <source>
        <dbReference type="ARBA" id="ARBA00023125"/>
    </source>
</evidence>
<dbReference type="InterPro" id="IPR002104">
    <property type="entry name" value="Integrase_catalytic"/>
</dbReference>
<dbReference type="InterPro" id="IPR013762">
    <property type="entry name" value="Integrase-like_cat_sf"/>
</dbReference>
<feature type="region of interest" description="Disordered" evidence="4">
    <location>
        <begin position="1"/>
        <end position="27"/>
    </location>
</feature>
<evidence type="ECO:0000259" key="5">
    <source>
        <dbReference type="PROSITE" id="PS51898"/>
    </source>
</evidence>
<dbReference type="PROSITE" id="PS51898">
    <property type="entry name" value="TYR_RECOMBINASE"/>
    <property type="match status" value="1"/>
</dbReference>
<keyword evidence="7" id="KW-1185">Reference proteome</keyword>
<dbReference type="GO" id="GO:0006310">
    <property type="term" value="P:DNA recombination"/>
    <property type="evidence" value="ECO:0007669"/>
    <property type="project" value="UniProtKB-KW"/>
</dbReference>
<organism evidence="6 7">
    <name type="scientific">Haloarcula quadrata</name>
    <dbReference type="NCBI Taxonomy" id="182779"/>
    <lineage>
        <taxon>Archaea</taxon>
        <taxon>Methanobacteriati</taxon>
        <taxon>Methanobacteriota</taxon>
        <taxon>Stenosarchaea group</taxon>
        <taxon>Halobacteria</taxon>
        <taxon>Halobacteriales</taxon>
        <taxon>Haloarculaceae</taxon>
        <taxon>Haloarcula</taxon>
    </lineage>
</organism>
<evidence type="ECO:0000256" key="3">
    <source>
        <dbReference type="ARBA" id="ARBA00023172"/>
    </source>
</evidence>
<dbReference type="Gene3D" id="1.10.150.130">
    <property type="match status" value="1"/>
</dbReference>
<dbReference type="InterPro" id="IPR050090">
    <property type="entry name" value="Tyrosine_recombinase_XerCD"/>
</dbReference>
<dbReference type="PANTHER" id="PTHR30349">
    <property type="entry name" value="PHAGE INTEGRASE-RELATED"/>
    <property type="match status" value="1"/>
</dbReference>
<evidence type="ECO:0000256" key="4">
    <source>
        <dbReference type="SAM" id="MobiDB-lite"/>
    </source>
</evidence>
<evidence type="ECO:0000313" key="7">
    <source>
        <dbReference type="Proteomes" id="UP000268233"/>
    </source>
</evidence>
<proteinExistence type="inferred from homology"/>
<gene>
    <name evidence="6" type="ORF">BDK61_4269</name>
</gene>
<keyword evidence="2" id="KW-0238">DNA-binding</keyword>
<dbReference type="AlphaFoldDB" id="A0A495QQI2"/>
<sequence length="436" mass="49766">MPKSADSDSEPGKHEGSPGIKRTKPWHSADDVPWTLLTERQLADAYEAVVVPALRADGHDPKTDRPSYQWLSDNGFRGLTYALKEYHDTTFATFWNQTLGYDTESSGYDWDIEHDETRESFQEYLDAKQAAADDWTDSTRETMRYRLARYARSYRERHGTDDLLSPVDADSDITETEAVDRCRETFAYMSGEFAESTIARVHDAIRTWYGWLVERRVATVNPTNGAEDWFSWTRSSDTDPVALEPEHVRAMFDADITSRDRMLVVALAGWGLRAGEVAALHQDQLHLDAEDPYIQFDERKNGPGTVAIVFGENVARRHLSRVDGYLFPSERSKTGHVDGTTIAGWFHDLADRAGVPEEIDGVARKPHMGRRFWYDAYSRTTEDLLGHVQDIADEQGSASAKVVFEDYLTDERKRELRREFMRDKLSAAFDTSNQRV</sequence>
<dbReference type="InterPro" id="IPR010998">
    <property type="entry name" value="Integrase_recombinase_N"/>
</dbReference>
<dbReference type="EMBL" id="RBWW01000003">
    <property type="protein sequence ID" value="RKS75754.1"/>
    <property type="molecule type" value="Genomic_DNA"/>
</dbReference>
<dbReference type="GO" id="GO:0015074">
    <property type="term" value="P:DNA integration"/>
    <property type="evidence" value="ECO:0007669"/>
    <property type="project" value="InterPro"/>
</dbReference>
<protein>
    <submittedName>
        <fullName evidence="6">Phage integrase family protein</fullName>
    </submittedName>
</protein>
<dbReference type="SUPFAM" id="SSF56349">
    <property type="entry name" value="DNA breaking-rejoining enzymes"/>
    <property type="match status" value="1"/>
</dbReference>